<organism evidence="2 3">
    <name type="scientific">Gossypium davidsonii</name>
    <name type="common">Davidson's cotton</name>
    <name type="synonym">Gossypium klotzschianum subsp. davidsonii</name>
    <dbReference type="NCBI Taxonomy" id="34287"/>
    <lineage>
        <taxon>Eukaryota</taxon>
        <taxon>Viridiplantae</taxon>
        <taxon>Streptophyta</taxon>
        <taxon>Embryophyta</taxon>
        <taxon>Tracheophyta</taxon>
        <taxon>Spermatophyta</taxon>
        <taxon>Magnoliopsida</taxon>
        <taxon>eudicotyledons</taxon>
        <taxon>Gunneridae</taxon>
        <taxon>Pentapetalae</taxon>
        <taxon>rosids</taxon>
        <taxon>malvids</taxon>
        <taxon>Malvales</taxon>
        <taxon>Malvaceae</taxon>
        <taxon>Malvoideae</taxon>
        <taxon>Gossypium</taxon>
    </lineage>
</organism>
<dbReference type="Pfam" id="PF13456">
    <property type="entry name" value="RVT_3"/>
    <property type="match status" value="1"/>
</dbReference>
<evidence type="ECO:0000259" key="1">
    <source>
        <dbReference type="Pfam" id="PF13456"/>
    </source>
</evidence>
<dbReference type="EMBL" id="JABFAC010000007">
    <property type="protein sequence ID" value="MBA0617897.1"/>
    <property type="molecule type" value="Genomic_DNA"/>
</dbReference>
<protein>
    <recommendedName>
        <fullName evidence="1">RNase H type-1 domain-containing protein</fullName>
    </recommendedName>
</protein>
<name>A0A7J8RVK8_GOSDV</name>
<dbReference type="GO" id="GO:0004523">
    <property type="term" value="F:RNA-DNA hybrid ribonuclease activity"/>
    <property type="evidence" value="ECO:0007669"/>
    <property type="project" value="InterPro"/>
</dbReference>
<keyword evidence="3" id="KW-1185">Reference proteome</keyword>
<reference evidence="2 3" key="1">
    <citation type="journal article" date="2019" name="Genome Biol. Evol.">
        <title>Insights into the evolution of the New World diploid cottons (Gossypium, subgenus Houzingenia) based on genome sequencing.</title>
        <authorList>
            <person name="Grover C.E."/>
            <person name="Arick M.A. 2nd"/>
            <person name="Thrash A."/>
            <person name="Conover J.L."/>
            <person name="Sanders W.S."/>
            <person name="Peterson D.G."/>
            <person name="Frelichowski J.E."/>
            <person name="Scheffler J.A."/>
            <person name="Scheffler B.E."/>
            <person name="Wendel J.F."/>
        </authorList>
    </citation>
    <scope>NUCLEOTIDE SEQUENCE [LARGE SCALE GENOMIC DNA]</scope>
    <source>
        <strain evidence="2">27</strain>
        <tissue evidence="2">Leaf</tissue>
    </source>
</reference>
<dbReference type="SUPFAM" id="SSF53098">
    <property type="entry name" value="Ribonuclease H-like"/>
    <property type="match status" value="1"/>
</dbReference>
<dbReference type="PANTHER" id="PTHR47074:SF61">
    <property type="entry name" value="RNASE H TYPE-1 DOMAIN-CONTAINING PROTEIN"/>
    <property type="match status" value="1"/>
</dbReference>
<dbReference type="InterPro" id="IPR036397">
    <property type="entry name" value="RNaseH_sf"/>
</dbReference>
<dbReference type="CDD" id="cd06222">
    <property type="entry name" value="RNase_H_like"/>
    <property type="match status" value="1"/>
</dbReference>
<dbReference type="InterPro" id="IPR002156">
    <property type="entry name" value="RNaseH_domain"/>
</dbReference>
<feature type="domain" description="RNase H type-1" evidence="1">
    <location>
        <begin position="45"/>
        <end position="166"/>
    </location>
</feature>
<accession>A0A7J8RVK8</accession>
<comment type="caution">
    <text evidence="2">The sequence shown here is derived from an EMBL/GenBank/DDBJ whole genome shotgun (WGS) entry which is preliminary data.</text>
</comment>
<dbReference type="GO" id="GO:0003676">
    <property type="term" value="F:nucleic acid binding"/>
    <property type="evidence" value="ECO:0007669"/>
    <property type="project" value="InterPro"/>
</dbReference>
<evidence type="ECO:0000313" key="3">
    <source>
        <dbReference type="Proteomes" id="UP000593561"/>
    </source>
</evidence>
<sequence>MGRALAQSIQRQMEENDGVREMNIQKAMIRNCKAQEELPKAAIQFDAAFDRRNFKSATGLVGWDQKGDLLVLKTVIHNKVSSTFAVEAYACLESIKLGISLRMPSIKIMGDSKAVIKKCQKNSIDKSMLGAIISDIHNKKSSFQKLNFQYIHRSENSNANKLAKSALDREENVYLMGVDLDRHVLAWKRRGPRNPD</sequence>
<dbReference type="PANTHER" id="PTHR47074">
    <property type="entry name" value="BNAC02G40300D PROTEIN"/>
    <property type="match status" value="1"/>
</dbReference>
<dbReference type="AlphaFoldDB" id="A0A7J8RVK8"/>
<dbReference type="InterPro" id="IPR012337">
    <property type="entry name" value="RNaseH-like_sf"/>
</dbReference>
<dbReference type="InterPro" id="IPR052929">
    <property type="entry name" value="RNase_H-like_EbsB-rel"/>
</dbReference>
<gene>
    <name evidence="2" type="ORF">Godav_027311</name>
</gene>
<dbReference type="InterPro" id="IPR044730">
    <property type="entry name" value="RNase_H-like_dom_plant"/>
</dbReference>
<dbReference type="Gene3D" id="3.30.420.10">
    <property type="entry name" value="Ribonuclease H-like superfamily/Ribonuclease H"/>
    <property type="match status" value="1"/>
</dbReference>
<proteinExistence type="predicted"/>
<evidence type="ECO:0000313" key="2">
    <source>
        <dbReference type="EMBL" id="MBA0617897.1"/>
    </source>
</evidence>
<dbReference type="Proteomes" id="UP000593561">
    <property type="component" value="Unassembled WGS sequence"/>
</dbReference>